<dbReference type="GO" id="GO:0008253">
    <property type="term" value="F:5'-nucleotidase activity"/>
    <property type="evidence" value="ECO:0007669"/>
    <property type="project" value="UniProtKB-EC"/>
</dbReference>
<dbReference type="Proteomes" id="UP001199044">
    <property type="component" value="Unassembled WGS sequence"/>
</dbReference>
<dbReference type="PRINTS" id="PR00413">
    <property type="entry name" value="HADHALOGNASE"/>
</dbReference>
<evidence type="ECO:0000313" key="1">
    <source>
        <dbReference type="EMBL" id="MCA2016242.1"/>
    </source>
</evidence>
<accession>A0ABS7YMG5</accession>
<dbReference type="InterPro" id="IPR011951">
    <property type="entry name" value="HAD-SF_hydro_IA_YjjG/PynA"/>
</dbReference>
<reference evidence="2" key="1">
    <citation type="submission" date="2023-07" db="EMBL/GenBank/DDBJ databases">
        <title>Molecular identification of indigenous halophilic bacteria isolated from red sea cost, biodegradation of synthetic dyes and assessment of degraded metabolite toxicity.</title>
        <authorList>
            <person name="Chaieb K."/>
            <person name="Altayb H.N."/>
        </authorList>
    </citation>
    <scope>NUCLEOTIDE SEQUENCE [LARGE SCALE GENOMIC DNA]</scope>
    <source>
        <strain evidence="2">K20</strain>
    </source>
</reference>
<dbReference type="NCBIfam" id="TIGR01509">
    <property type="entry name" value="HAD-SF-IA-v3"/>
    <property type="match status" value="1"/>
</dbReference>
<dbReference type="PANTHER" id="PTHR47478">
    <property type="match status" value="1"/>
</dbReference>
<dbReference type="InterPro" id="IPR023214">
    <property type="entry name" value="HAD_sf"/>
</dbReference>
<dbReference type="InterPro" id="IPR052550">
    <property type="entry name" value="Pyrimidine_5'-ntase_YjjG"/>
</dbReference>
<name>A0ABS7YMG5_9VIBR</name>
<dbReference type="NCBIfam" id="NF006976">
    <property type="entry name" value="PRK09449.1"/>
    <property type="match status" value="1"/>
</dbReference>
<gene>
    <name evidence="1" type="primary">yjjG</name>
    <name evidence="1" type="ORF">LDJ79_08985</name>
</gene>
<dbReference type="Gene3D" id="1.10.150.240">
    <property type="entry name" value="Putative phosphatase, domain 2"/>
    <property type="match status" value="1"/>
</dbReference>
<organism evidence="1 2">
    <name type="scientific">Vibrio tritonius</name>
    <dbReference type="NCBI Taxonomy" id="1435069"/>
    <lineage>
        <taxon>Bacteria</taxon>
        <taxon>Pseudomonadati</taxon>
        <taxon>Pseudomonadota</taxon>
        <taxon>Gammaproteobacteria</taxon>
        <taxon>Vibrionales</taxon>
        <taxon>Vibrionaceae</taxon>
        <taxon>Vibrio</taxon>
    </lineage>
</organism>
<dbReference type="SFLD" id="SFLDS00003">
    <property type="entry name" value="Haloacid_Dehalogenase"/>
    <property type="match status" value="1"/>
</dbReference>
<dbReference type="RefSeq" id="WP_225250334.1">
    <property type="nucleotide sequence ID" value="NZ_JAIWIU010000054.1"/>
</dbReference>
<dbReference type="EMBL" id="JAIWIU010000054">
    <property type="protein sequence ID" value="MCA2016242.1"/>
    <property type="molecule type" value="Genomic_DNA"/>
</dbReference>
<dbReference type="Pfam" id="PF00702">
    <property type="entry name" value="Hydrolase"/>
    <property type="match status" value="1"/>
</dbReference>
<dbReference type="NCBIfam" id="TIGR01549">
    <property type="entry name" value="HAD-SF-IA-v1"/>
    <property type="match status" value="1"/>
</dbReference>
<dbReference type="Gene3D" id="3.40.50.1000">
    <property type="entry name" value="HAD superfamily/HAD-like"/>
    <property type="match status" value="1"/>
</dbReference>
<dbReference type="SUPFAM" id="SSF56784">
    <property type="entry name" value="HAD-like"/>
    <property type="match status" value="1"/>
</dbReference>
<comment type="caution">
    <text evidence="1">The sequence shown here is derived from an EMBL/GenBank/DDBJ whole genome shotgun (WGS) entry which is preliminary data.</text>
</comment>
<sequence length="224" mass="25340">MQYDWILFDADETLFHFDGRRGLTLMLERKGMKLTDEAYQAYQKVNQPLWVDYQNGDITANELKHTRFIEWAKQLDTTPAELNRSYMQAMADICSLLPGAQALIDALQGKVRMGIITNGFADLQMVRLERTGLASHFEHIIISEEVGIAKPDARIFAHALEKMGNPDKKRVLMVGDNPHSDILGGLNIGVETCWLNLNGEETPQDILPHHEVRSLDELQALLLA</sequence>
<proteinExistence type="predicted"/>
<dbReference type="InterPro" id="IPR036412">
    <property type="entry name" value="HAD-like_sf"/>
</dbReference>
<evidence type="ECO:0000313" key="2">
    <source>
        <dbReference type="Proteomes" id="UP001199044"/>
    </source>
</evidence>
<keyword evidence="1" id="KW-0378">Hydrolase</keyword>
<dbReference type="InterPro" id="IPR006439">
    <property type="entry name" value="HAD-SF_hydro_IA"/>
</dbReference>
<dbReference type="EC" id="3.1.3.5" evidence="1"/>
<dbReference type="CDD" id="cd04305">
    <property type="entry name" value="HAD_Neu5Ac-Pase_like"/>
    <property type="match status" value="1"/>
</dbReference>
<protein>
    <submittedName>
        <fullName evidence="1">Pyrimidine 5'-nucleotidase</fullName>
        <ecNumber evidence="1">3.1.3.5</ecNumber>
    </submittedName>
</protein>
<dbReference type="InterPro" id="IPR023198">
    <property type="entry name" value="PGP-like_dom2"/>
</dbReference>
<dbReference type="NCBIfam" id="TIGR02254">
    <property type="entry name" value="YjjG_YfnB"/>
    <property type="match status" value="1"/>
</dbReference>
<dbReference type="PANTHER" id="PTHR47478:SF1">
    <property type="entry name" value="PYRIMIDINE 5'-NUCLEOTIDASE YJJG"/>
    <property type="match status" value="1"/>
</dbReference>
<keyword evidence="2" id="KW-1185">Reference proteome</keyword>
<dbReference type="SFLD" id="SFLDG01129">
    <property type="entry name" value="C1.5:_HAD__Beta-PGM__Phosphata"/>
    <property type="match status" value="1"/>
</dbReference>